<organism evidence="2">
    <name type="scientific">Nymphaea colorata</name>
    <name type="common">pocket water lily</name>
    <dbReference type="NCBI Taxonomy" id="210225"/>
    <lineage>
        <taxon>Eukaryota</taxon>
        <taxon>Viridiplantae</taxon>
        <taxon>Streptophyta</taxon>
        <taxon>Embryophyta</taxon>
        <taxon>Tracheophyta</taxon>
        <taxon>Spermatophyta</taxon>
        <taxon>Magnoliopsida</taxon>
        <taxon>Nymphaeales</taxon>
        <taxon>Nymphaeaceae</taxon>
        <taxon>Nymphaea</taxon>
    </lineage>
</organism>
<dbReference type="Pfam" id="PF23733">
    <property type="entry name" value="GRXCR1-2_C"/>
    <property type="match status" value="1"/>
</dbReference>
<protein>
    <recommendedName>
        <fullName evidence="1">Glutaredoxin domain-containing protein</fullName>
    </recommendedName>
</protein>
<reference evidence="2" key="1">
    <citation type="submission" date="2019-09" db="EMBL/GenBank/DDBJ databases">
        <authorList>
            <person name="Zhang L."/>
        </authorList>
    </citation>
    <scope>NUCLEOTIDE SEQUENCE</scope>
</reference>
<dbReference type="Gene3D" id="3.40.30.10">
    <property type="entry name" value="Glutaredoxin"/>
    <property type="match status" value="1"/>
</dbReference>
<dbReference type="AlphaFoldDB" id="A0A5K0X4U3"/>
<dbReference type="PROSITE" id="PS51354">
    <property type="entry name" value="GLUTAREDOXIN_2"/>
    <property type="match status" value="1"/>
</dbReference>
<dbReference type="Pfam" id="PF00462">
    <property type="entry name" value="Glutaredoxin"/>
    <property type="match status" value="1"/>
</dbReference>
<dbReference type="Gramene" id="NC10G0167410.1">
    <property type="protein sequence ID" value="NC10G0167410.1:cds"/>
    <property type="gene ID" value="NC10G0167410"/>
</dbReference>
<dbReference type="PANTHER" id="PTHR45669:SF26">
    <property type="entry name" value="GLUTAREDOXIN DOMAIN-CONTAINING PROTEIN"/>
    <property type="match status" value="1"/>
</dbReference>
<dbReference type="EMBL" id="LR721775">
    <property type="protein sequence ID" value="VVV60466.1"/>
    <property type="molecule type" value="Genomic_DNA"/>
</dbReference>
<sequence>MWSPWGKSGRRRLQPNTSFCFSSFKDVQVLCEGEAPRKGSLLRRIDSSPLRISASLLRCDSLPASGVLKSEDDASEHGEAIGLERWGLHPDAPKGSEKKIVLYFTSLRVVRKTFEDCRAVRFILKGFRVPIDERDLSMDAGFLRELETILGRRLSLPRVFIGGRYMGGAEEIRQLHESGELKRYLEGLPEATDLCECCGGLRFVLCYECDGSHKCYSEKGGFRSCSICNENGLMRCPSCCS</sequence>
<feature type="domain" description="Glutaredoxin" evidence="1">
    <location>
        <begin position="101"/>
        <end position="165"/>
    </location>
</feature>
<dbReference type="SUPFAM" id="SSF52833">
    <property type="entry name" value="Thioredoxin-like"/>
    <property type="match status" value="1"/>
</dbReference>
<dbReference type="PANTHER" id="PTHR45669">
    <property type="entry name" value="GLUTAREDOXIN DOMAIN-CONTAINING CYSTEINE-RICH PROTEIN CG12206-RELATED"/>
    <property type="match status" value="1"/>
</dbReference>
<dbReference type="CDD" id="cd03031">
    <property type="entry name" value="GRX_GRX_like"/>
    <property type="match status" value="1"/>
</dbReference>
<gene>
    <name evidence="2" type="ORF">NYM_LOCUS5195</name>
</gene>
<dbReference type="OMA" id="RNANVFH"/>
<proteinExistence type="predicted"/>
<evidence type="ECO:0000313" key="2">
    <source>
        <dbReference type="EMBL" id="VVV60466.1"/>
    </source>
</evidence>
<dbReference type="InterPro" id="IPR002109">
    <property type="entry name" value="Glutaredoxin"/>
</dbReference>
<dbReference type="OrthoDB" id="423313at2759"/>
<name>A0A5K0X4U3_9MAGN</name>
<dbReference type="GO" id="GO:0003729">
    <property type="term" value="F:mRNA binding"/>
    <property type="evidence" value="ECO:0007669"/>
    <property type="project" value="EnsemblPlants"/>
</dbReference>
<evidence type="ECO:0000259" key="1">
    <source>
        <dbReference type="Pfam" id="PF00462"/>
    </source>
</evidence>
<dbReference type="InterPro" id="IPR036249">
    <property type="entry name" value="Thioredoxin-like_sf"/>
</dbReference>
<accession>A0A5K0X4U3</accession>